<evidence type="ECO:0000313" key="3">
    <source>
        <dbReference type="EMBL" id="KAL3518319.1"/>
    </source>
</evidence>
<feature type="transmembrane region" description="Helical" evidence="1">
    <location>
        <begin position="60"/>
        <end position="81"/>
    </location>
</feature>
<dbReference type="Proteomes" id="UP001630127">
    <property type="component" value="Unassembled WGS sequence"/>
</dbReference>
<evidence type="ECO:0000256" key="1">
    <source>
        <dbReference type="SAM" id="Phobius"/>
    </source>
</evidence>
<feature type="transmembrane region" description="Helical" evidence="1">
    <location>
        <begin position="101"/>
        <end position="125"/>
    </location>
</feature>
<keyword evidence="1" id="KW-0812">Transmembrane</keyword>
<reference evidence="3 4" key="1">
    <citation type="submission" date="2024-11" db="EMBL/GenBank/DDBJ databases">
        <title>A near-complete genome assembly of Cinchona calisaya.</title>
        <authorList>
            <person name="Lian D.C."/>
            <person name="Zhao X.W."/>
            <person name="Wei L."/>
        </authorList>
    </citation>
    <scope>NUCLEOTIDE SEQUENCE [LARGE SCALE GENOMIC DNA]</scope>
    <source>
        <tissue evidence="3">Nenye</tissue>
    </source>
</reference>
<dbReference type="InterPro" id="IPR026961">
    <property type="entry name" value="PGG_dom"/>
</dbReference>
<sequence length="196" mass="22527">MHQMMWDVLWFKCVKYDSFPYLWQLQNSSGKTALQVFEENLETLRKDAEKNIKELDNCTLIVSVLIATINFAAVFTVPGGFEQNSGNPVFLKSKHWEFHLLMVYLAGGLYATLFTMGTLLGIIFLRFDTEDFYAALPWNGSTHSSVLPCPPQLALQSLHVFKHILLSQLWLGTTSHLYCSYLRMFSLPLCSWIHHT</sequence>
<dbReference type="Pfam" id="PF13962">
    <property type="entry name" value="PGG"/>
    <property type="match status" value="1"/>
</dbReference>
<feature type="domain" description="PGG" evidence="2">
    <location>
        <begin position="50"/>
        <end position="120"/>
    </location>
</feature>
<gene>
    <name evidence="3" type="ORF">ACH5RR_020908</name>
</gene>
<proteinExistence type="predicted"/>
<dbReference type="AlphaFoldDB" id="A0ABD2ZGV7"/>
<accession>A0ABD2ZGV7</accession>
<organism evidence="3 4">
    <name type="scientific">Cinchona calisaya</name>
    <dbReference type="NCBI Taxonomy" id="153742"/>
    <lineage>
        <taxon>Eukaryota</taxon>
        <taxon>Viridiplantae</taxon>
        <taxon>Streptophyta</taxon>
        <taxon>Embryophyta</taxon>
        <taxon>Tracheophyta</taxon>
        <taxon>Spermatophyta</taxon>
        <taxon>Magnoliopsida</taxon>
        <taxon>eudicotyledons</taxon>
        <taxon>Gunneridae</taxon>
        <taxon>Pentapetalae</taxon>
        <taxon>asterids</taxon>
        <taxon>lamiids</taxon>
        <taxon>Gentianales</taxon>
        <taxon>Rubiaceae</taxon>
        <taxon>Cinchonoideae</taxon>
        <taxon>Cinchoneae</taxon>
        <taxon>Cinchona</taxon>
    </lineage>
</organism>
<keyword evidence="1" id="KW-1133">Transmembrane helix</keyword>
<evidence type="ECO:0000259" key="2">
    <source>
        <dbReference type="Pfam" id="PF13962"/>
    </source>
</evidence>
<name>A0ABD2ZGV7_9GENT</name>
<evidence type="ECO:0000313" key="4">
    <source>
        <dbReference type="Proteomes" id="UP001630127"/>
    </source>
</evidence>
<dbReference type="PANTHER" id="PTHR24177:SF365">
    <property type="entry name" value="ANKYRIN REPEAT-CONTAINING PROTEIN NPR4-LIKE ISOFORM X1"/>
    <property type="match status" value="1"/>
</dbReference>
<keyword evidence="1" id="KW-0472">Membrane</keyword>
<protein>
    <recommendedName>
        <fullName evidence="2">PGG domain-containing protein</fullName>
    </recommendedName>
</protein>
<comment type="caution">
    <text evidence="3">The sequence shown here is derived from an EMBL/GenBank/DDBJ whole genome shotgun (WGS) entry which is preliminary data.</text>
</comment>
<keyword evidence="4" id="KW-1185">Reference proteome</keyword>
<dbReference type="PANTHER" id="PTHR24177">
    <property type="entry name" value="CASKIN"/>
    <property type="match status" value="1"/>
</dbReference>
<dbReference type="EMBL" id="JBJUIK010000009">
    <property type="protein sequence ID" value="KAL3518319.1"/>
    <property type="molecule type" value="Genomic_DNA"/>
</dbReference>